<dbReference type="InterPro" id="IPR035903">
    <property type="entry name" value="HesB-like_dom_sf"/>
</dbReference>
<dbReference type="RefSeq" id="WP_006976598.1">
    <property type="nucleotide sequence ID" value="NZ_ABCS01000141.1"/>
</dbReference>
<dbReference type="GO" id="GO:0016226">
    <property type="term" value="P:iron-sulfur cluster assembly"/>
    <property type="evidence" value="ECO:0007669"/>
    <property type="project" value="InterPro"/>
</dbReference>
<evidence type="ECO:0000259" key="3">
    <source>
        <dbReference type="Pfam" id="PF01521"/>
    </source>
</evidence>
<comment type="caution">
    <text evidence="4">The sequence shown here is derived from an EMBL/GenBank/DDBJ whole genome shotgun (WGS) entry which is preliminary data.</text>
</comment>
<evidence type="ECO:0000256" key="1">
    <source>
        <dbReference type="ARBA" id="ARBA00006718"/>
    </source>
</evidence>
<dbReference type="PANTHER" id="PTHR10072:SF41">
    <property type="entry name" value="IRON-SULFUR CLUSTER ASSEMBLY 1 HOMOLOG, MITOCHONDRIAL"/>
    <property type="match status" value="1"/>
</dbReference>
<dbReference type="Gene3D" id="2.60.300.12">
    <property type="entry name" value="HesB-like domain"/>
    <property type="match status" value="1"/>
</dbReference>
<dbReference type="SUPFAM" id="SSF89360">
    <property type="entry name" value="HesB-like domain"/>
    <property type="match status" value="1"/>
</dbReference>
<accession>A6GIR2</accession>
<name>A6GIR2_9BACT</name>
<dbReference type="InterPro" id="IPR000361">
    <property type="entry name" value="ATAP_core_dom"/>
</dbReference>
<organism evidence="4 5">
    <name type="scientific">Plesiocystis pacifica SIR-1</name>
    <dbReference type="NCBI Taxonomy" id="391625"/>
    <lineage>
        <taxon>Bacteria</taxon>
        <taxon>Pseudomonadati</taxon>
        <taxon>Myxococcota</taxon>
        <taxon>Polyangia</taxon>
        <taxon>Nannocystales</taxon>
        <taxon>Nannocystaceae</taxon>
        <taxon>Plesiocystis</taxon>
    </lineage>
</organism>
<reference evidence="4 5" key="1">
    <citation type="submission" date="2007-06" db="EMBL/GenBank/DDBJ databases">
        <authorList>
            <person name="Shimkets L."/>
            <person name="Ferriera S."/>
            <person name="Johnson J."/>
            <person name="Kravitz S."/>
            <person name="Beeson K."/>
            <person name="Sutton G."/>
            <person name="Rogers Y.-H."/>
            <person name="Friedman R."/>
            <person name="Frazier M."/>
            <person name="Venter J.C."/>
        </authorList>
    </citation>
    <scope>NUCLEOTIDE SEQUENCE [LARGE SCALE GENOMIC DNA]</scope>
    <source>
        <strain evidence="4 5">SIR-1</strain>
    </source>
</reference>
<feature type="region of interest" description="Disordered" evidence="2">
    <location>
        <begin position="1"/>
        <end position="33"/>
    </location>
</feature>
<gene>
    <name evidence="4" type="ORF">PPSIR1_41154</name>
</gene>
<dbReference type="eggNOG" id="COG0316">
    <property type="taxonomic scope" value="Bacteria"/>
</dbReference>
<dbReference type="InterPro" id="IPR050322">
    <property type="entry name" value="Fe-S_cluster_asmbl/transfer"/>
</dbReference>
<comment type="similarity">
    <text evidence="1">Belongs to the HesB/IscA family.</text>
</comment>
<evidence type="ECO:0000313" key="4">
    <source>
        <dbReference type="EMBL" id="EDM74250.1"/>
    </source>
</evidence>
<dbReference type="Proteomes" id="UP000005801">
    <property type="component" value="Unassembled WGS sequence"/>
</dbReference>
<keyword evidence="5" id="KW-1185">Reference proteome</keyword>
<dbReference type="GO" id="GO:0051537">
    <property type="term" value="F:2 iron, 2 sulfur cluster binding"/>
    <property type="evidence" value="ECO:0007669"/>
    <property type="project" value="TreeGrafter"/>
</dbReference>
<dbReference type="PANTHER" id="PTHR10072">
    <property type="entry name" value="IRON-SULFUR CLUSTER ASSEMBLY PROTEIN"/>
    <property type="match status" value="1"/>
</dbReference>
<dbReference type="AlphaFoldDB" id="A6GIR2"/>
<dbReference type="InterPro" id="IPR016092">
    <property type="entry name" value="ATAP"/>
</dbReference>
<sequence>MHAEQLPAPSPQPPMTAAPETTPQSKPVVPVEPEAKPAEKLVVTARAAKVMQGQLLKRGTPKAAIRFGIRGGGCTGYSYVFEFSDKPPRKNDHVVEADFGVRVYVDPKSMVYIEGTTIDFETGIRGHGFNFDNPNVKNDCGCGESVTF</sequence>
<dbReference type="EMBL" id="ABCS01000141">
    <property type="protein sequence ID" value="EDM74250.1"/>
    <property type="molecule type" value="Genomic_DNA"/>
</dbReference>
<dbReference type="GO" id="GO:0005829">
    <property type="term" value="C:cytosol"/>
    <property type="evidence" value="ECO:0007669"/>
    <property type="project" value="TreeGrafter"/>
</dbReference>
<evidence type="ECO:0000256" key="2">
    <source>
        <dbReference type="SAM" id="MobiDB-lite"/>
    </source>
</evidence>
<dbReference type="STRING" id="391625.PPSIR1_41154"/>
<protein>
    <submittedName>
        <fullName evidence="4">HesB/YadR/YfhF</fullName>
    </submittedName>
</protein>
<dbReference type="NCBIfam" id="TIGR00049">
    <property type="entry name" value="iron-sulfur cluster assembly accessory protein"/>
    <property type="match status" value="1"/>
</dbReference>
<evidence type="ECO:0000313" key="5">
    <source>
        <dbReference type="Proteomes" id="UP000005801"/>
    </source>
</evidence>
<feature type="domain" description="Core" evidence="3">
    <location>
        <begin position="41"/>
        <end position="144"/>
    </location>
</feature>
<proteinExistence type="inferred from homology"/>
<dbReference type="Pfam" id="PF01521">
    <property type="entry name" value="Fe-S_biosyn"/>
    <property type="match status" value="1"/>
</dbReference>